<evidence type="ECO:0000313" key="3">
    <source>
        <dbReference type="Proteomes" id="UP001189429"/>
    </source>
</evidence>
<evidence type="ECO:0000256" key="1">
    <source>
        <dbReference type="SAM" id="MobiDB-lite"/>
    </source>
</evidence>
<reference evidence="2" key="1">
    <citation type="submission" date="2023-10" db="EMBL/GenBank/DDBJ databases">
        <authorList>
            <person name="Chen Y."/>
            <person name="Shah S."/>
            <person name="Dougan E. K."/>
            <person name="Thang M."/>
            <person name="Chan C."/>
        </authorList>
    </citation>
    <scope>NUCLEOTIDE SEQUENCE [LARGE SCALE GENOMIC DNA]</scope>
</reference>
<name>A0ABN9W2G9_9DINO</name>
<feature type="region of interest" description="Disordered" evidence="1">
    <location>
        <begin position="31"/>
        <end position="51"/>
    </location>
</feature>
<gene>
    <name evidence="2" type="ORF">PCOR1329_LOCUS63448</name>
</gene>
<organism evidence="2 3">
    <name type="scientific">Prorocentrum cordatum</name>
    <dbReference type="NCBI Taxonomy" id="2364126"/>
    <lineage>
        <taxon>Eukaryota</taxon>
        <taxon>Sar</taxon>
        <taxon>Alveolata</taxon>
        <taxon>Dinophyceae</taxon>
        <taxon>Prorocentrales</taxon>
        <taxon>Prorocentraceae</taxon>
        <taxon>Prorocentrum</taxon>
    </lineage>
</organism>
<protein>
    <submittedName>
        <fullName evidence="2">Uncharacterized protein</fullName>
    </submittedName>
</protein>
<comment type="caution">
    <text evidence="2">The sequence shown here is derived from an EMBL/GenBank/DDBJ whole genome shotgun (WGS) entry which is preliminary data.</text>
</comment>
<evidence type="ECO:0000313" key="2">
    <source>
        <dbReference type="EMBL" id="CAK0880245.1"/>
    </source>
</evidence>
<dbReference type="Proteomes" id="UP001189429">
    <property type="component" value="Unassembled WGS sequence"/>
</dbReference>
<dbReference type="EMBL" id="CAUYUJ010018053">
    <property type="protein sequence ID" value="CAK0880245.1"/>
    <property type="molecule type" value="Genomic_DNA"/>
</dbReference>
<sequence>MTPMNGPPHDWGIVRGANGVRYRVVGPRGGPCTSRPILAPREPGGPTPSDEAAAQTMKIHREVDEAHAVAKDTVSHMSVIGAMAKVMGQMLTAHRKTLFITKNVLFGYGDLRYAAPLRILPPSAYRLRARLIRGLAAQMDHITAMLI</sequence>
<proteinExistence type="predicted"/>
<keyword evidence="3" id="KW-1185">Reference proteome</keyword>
<accession>A0ABN9W2G9</accession>